<dbReference type="InterPro" id="IPR008503">
    <property type="entry name" value="Asp_endopeptidase"/>
</dbReference>
<dbReference type="EMBL" id="JFKB01000006">
    <property type="protein sequence ID" value="OSQ48047.1"/>
    <property type="molecule type" value="Genomic_DNA"/>
</dbReference>
<name>A0A1Y2LBF0_9PROT</name>
<protein>
    <recommendedName>
        <fullName evidence="1">Retropepsin-like aspartic endopeptidase domain-containing protein</fullName>
    </recommendedName>
</protein>
<evidence type="ECO:0000259" key="1">
    <source>
        <dbReference type="Pfam" id="PF05618"/>
    </source>
</evidence>
<dbReference type="Pfam" id="PF05618">
    <property type="entry name" value="Zn_protease"/>
    <property type="match status" value="1"/>
</dbReference>
<dbReference type="Gene3D" id="2.40.70.10">
    <property type="entry name" value="Acid Proteases"/>
    <property type="match status" value="1"/>
</dbReference>
<accession>A0A1Y2LBF0</accession>
<sequence>MIVRPLKSKAKISLKSKTDALIESGHVLGWREWVSLPDFDVPLIKAKVDTGARTSSLHALDVKVVTKDGGKFVKFVLPHYRGDGHPRVKCEAPLVDIREIRSSNGETDERIVISTHIGIGAHHLKVEMTLANRSLMGFPMLLGRTAMKAGRFLVLPTKSYLAGQAETVYTAGKSDVE</sequence>
<keyword evidence="3" id="KW-1185">Reference proteome</keyword>
<reference evidence="2 3" key="1">
    <citation type="submission" date="2014-03" db="EMBL/GenBank/DDBJ databases">
        <title>The draft genome sequence of Thalassospira alkalitolerans JCM 18968.</title>
        <authorList>
            <person name="Lai Q."/>
            <person name="Shao Z."/>
        </authorList>
    </citation>
    <scope>NUCLEOTIDE SEQUENCE [LARGE SCALE GENOMIC DNA]</scope>
    <source>
        <strain evidence="2 3">JCM 18968</strain>
    </source>
</reference>
<dbReference type="PANTHER" id="PTHR38037:SF2">
    <property type="entry name" value="ATP-DEPENDENT ZINC PROTEASE DOMAIN-CONTAINING PROTEIN-RELATED"/>
    <property type="match status" value="1"/>
</dbReference>
<feature type="domain" description="Retropepsin-like aspartic endopeptidase" evidence="1">
    <location>
        <begin position="27"/>
        <end position="162"/>
    </location>
</feature>
<evidence type="ECO:0000313" key="2">
    <source>
        <dbReference type="EMBL" id="OSQ48047.1"/>
    </source>
</evidence>
<evidence type="ECO:0000313" key="3">
    <source>
        <dbReference type="Proteomes" id="UP000193396"/>
    </source>
</evidence>
<dbReference type="RefSeq" id="WP_085618631.1">
    <property type="nucleotide sequence ID" value="NZ_CAXBPE010000029.1"/>
</dbReference>
<organism evidence="2 3">
    <name type="scientific">Thalassospira alkalitolerans</name>
    <dbReference type="NCBI Taxonomy" id="1293890"/>
    <lineage>
        <taxon>Bacteria</taxon>
        <taxon>Pseudomonadati</taxon>
        <taxon>Pseudomonadota</taxon>
        <taxon>Alphaproteobacteria</taxon>
        <taxon>Rhodospirillales</taxon>
        <taxon>Thalassospiraceae</taxon>
        <taxon>Thalassospira</taxon>
    </lineage>
</organism>
<dbReference type="Proteomes" id="UP000193396">
    <property type="component" value="Unassembled WGS sequence"/>
</dbReference>
<dbReference type="InterPro" id="IPR021109">
    <property type="entry name" value="Peptidase_aspartic_dom_sf"/>
</dbReference>
<dbReference type="SUPFAM" id="SSF50630">
    <property type="entry name" value="Acid proteases"/>
    <property type="match status" value="1"/>
</dbReference>
<gene>
    <name evidence="2" type="ORF">TALK_10655</name>
</gene>
<comment type="caution">
    <text evidence="2">The sequence shown here is derived from an EMBL/GenBank/DDBJ whole genome shotgun (WGS) entry which is preliminary data.</text>
</comment>
<proteinExistence type="predicted"/>
<dbReference type="OrthoDB" id="3865600at2"/>
<dbReference type="PANTHER" id="PTHR38037">
    <property type="entry name" value="ZN_PROTEASE DOMAIN-CONTAINING PROTEIN"/>
    <property type="match status" value="1"/>
</dbReference>
<dbReference type="AlphaFoldDB" id="A0A1Y2LBF0"/>
<dbReference type="STRING" id="1293890.TALK_10655"/>